<dbReference type="KEGG" id="bex:A11Q_191"/>
<dbReference type="Proteomes" id="UP000012040">
    <property type="component" value="Chromosome"/>
</dbReference>
<name>M4V8R9_9BACT</name>
<dbReference type="eggNOG" id="ENOG5032XYS">
    <property type="taxonomic scope" value="Bacteria"/>
</dbReference>
<dbReference type="STRING" id="1184267.A11Q_191"/>
<accession>M4V8R9</accession>
<evidence type="ECO:0000313" key="2">
    <source>
        <dbReference type="Proteomes" id="UP000012040"/>
    </source>
</evidence>
<dbReference type="HOGENOM" id="CLU_2566920_0_0_7"/>
<dbReference type="AlphaFoldDB" id="M4V8R9"/>
<keyword evidence="2" id="KW-1185">Reference proteome</keyword>
<dbReference type="OrthoDB" id="5295576at2"/>
<organism evidence="1 2">
    <name type="scientific">Pseudobdellovibrio exovorus JSS</name>
    <dbReference type="NCBI Taxonomy" id="1184267"/>
    <lineage>
        <taxon>Bacteria</taxon>
        <taxon>Pseudomonadati</taxon>
        <taxon>Bdellovibrionota</taxon>
        <taxon>Bdellovibrionia</taxon>
        <taxon>Bdellovibrionales</taxon>
        <taxon>Pseudobdellovibrionaceae</taxon>
        <taxon>Pseudobdellovibrio</taxon>
    </lineage>
</organism>
<protein>
    <submittedName>
        <fullName evidence="1">Uncharacterized protein</fullName>
    </submittedName>
</protein>
<sequence length="81" mass="9557">MKSVAGENTDLYINGSQVHVQTEDWGPEKRQLISRVFKNGRVHKTFKLAYEKITNYQTDSQRKKALMQLHQTVIDWAYKQM</sequence>
<dbReference type="RefSeq" id="WP_015468901.1">
    <property type="nucleotide sequence ID" value="NC_020813.1"/>
</dbReference>
<reference evidence="1 2" key="1">
    <citation type="journal article" date="2013" name="ISME J.">
        <title>By their genes ye shall know them: genomic signatures of predatory bacteria.</title>
        <authorList>
            <person name="Pasternak Z."/>
            <person name="Pietrokovski S."/>
            <person name="Rotem O."/>
            <person name="Gophna U."/>
            <person name="Lurie-Weinberger M.N."/>
            <person name="Jurkevitch E."/>
        </authorList>
    </citation>
    <scope>NUCLEOTIDE SEQUENCE [LARGE SCALE GENOMIC DNA]</scope>
    <source>
        <strain evidence="1 2">JSS</strain>
    </source>
</reference>
<gene>
    <name evidence="1" type="ORF">A11Q_191</name>
</gene>
<evidence type="ECO:0000313" key="1">
    <source>
        <dbReference type="EMBL" id="AGH94411.1"/>
    </source>
</evidence>
<dbReference type="EMBL" id="CP003537">
    <property type="protein sequence ID" value="AGH94411.1"/>
    <property type="molecule type" value="Genomic_DNA"/>
</dbReference>
<dbReference type="PATRIC" id="fig|1184267.3.peg.194"/>
<proteinExistence type="predicted"/>